<dbReference type="AlphaFoldDB" id="A0AA89BTZ1"/>
<accession>A0AA89BTZ1</accession>
<dbReference type="InterPro" id="IPR000477">
    <property type="entry name" value="RT_dom"/>
</dbReference>
<dbReference type="InterPro" id="IPR011011">
    <property type="entry name" value="Znf_FYVE_PHD"/>
</dbReference>
<proteinExistence type="predicted"/>
<protein>
    <submittedName>
        <fullName evidence="7">Uncharacterized protein</fullName>
    </submittedName>
</protein>
<dbReference type="InterPro" id="IPR043502">
    <property type="entry name" value="DNA/RNA_pol_sf"/>
</dbReference>
<dbReference type="Gene3D" id="3.60.10.10">
    <property type="entry name" value="Endonuclease/exonuclease/phosphatase"/>
    <property type="match status" value="1"/>
</dbReference>
<dbReference type="InterPro" id="IPR019787">
    <property type="entry name" value="Znf_PHD-finger"/>
</dbReference>
<evidence type="ECO:0000259" key="6">
    <source>
        <dbReference type="PROSITE" id="PS50878"/>
    </source>
</evidence>
<dbReference type="PROSITE" id="PS50878">
    <property type="entry name" value="RT_POL"/>
    <property type="match status" value="1"/>
</dbReference>
<dbReference type="SUPFAM" id="SSF56219">
    <property type="entry name" value="DNase I-like"/>
    <property type="match status" value="1"/>
</dbReference>
<evidence type="ECO:0000256" key="2">
    <source>
        <dbReference type="ARBA" id="ARBA00022771"/>
    </source>
</evidence>
<dbReference type="PROSITE" id="PS01359">
    <property type="entry name" value="ZF_PHD_1"/>
    <property type="match status" value="1"/>
</dbReference>
<dbReference type="PANTHER" id="PTHR47510">
    <property type="entry name" value="REVERSE TRANSCRIPTASE DOMAIN-CONTAINING PROTEIN"/>
    <property type="match status" value="1"/>
</dbReference>
<feature type="domain" description="PHD-type" evidence="5">
    <location>
        <begin position="80"/>
        <end position="136"/>
    </location>
</feature>
<keyword evidence="2 4" id="KW-0863">Zinc-finger</keyword>
<keyword evidence="8" id="KW-1185">Reference proteome</keyword>
<gene>
    <name evidence="7" type="ORF">FSP39_003689</name>
</gene>
<dbReference type="GO" id="GO:0008270">
    <property type="term" value="F:zinc ion binding"/>
    <property type="evidence" value="ECO:0007669"/>
    <property type="project" value="UniProtKB-KW"/>
</dbReference>
<keyword evidence="1" id="KW-0479">Metal-binding</keyword>
<evidence type="ECO:0000313" key="7">
    <source>
        <dbReference type="EMBL" id="KAK3087255.1"/>
    </source>
</evidence>
<dbReference type="SMART" id="SM00249">
    <property type="entry name" value="PHD"/>
    <property type="match status" value="1"/>
</dbReference>
<dbReference type="EMBL" id="VSWD01000011">
    <property type="protein sequence ID" value="KAK3087255.1"/>
    <property type="molecule type" value="Genomic_DNA"/>
</dbReference>
<dbReference type="SUPFAM" id="SSF56672">
    <property type="entry name" value="DNA/RNA polymerases"/>
    <property type="match status" value="1"/>
</dbReference>
<dbReference type="Pfam" id="PF00628">
    <property type="entry name" value="PHD"/>
    <property type="match status" value="1"/>
</dbReference>
<name>A0AA89BTZ1_PINIB</name>
<keyword evidence="3" id="KW-0862">Zinc</keyword>
<dbReference type="InterPro" id="IPR013083">
    <property type="entry name" value="Znf_RING/FYVE/PHD"/>
</dbReference>
<comment type="caution">
    <text evidence="7">The sequence shown here is derived from an EMBL/GenBank/DDBJ whole genome shotgun (WGS) entry which is preliminary data.</text>
</comment>
<evidence type="ECO:0000256" key="1">
    <source>
        <dbReference type="ARBA" id="ARBA00022723"/>
    </source>
</evidence>
<dbReference type="PROSITE" id="PS50016">
    <property type="entry name" value="ZF_PHD_2"/>
    <property type="match status" value="1"/>
</dbReference>
<evidence type="ECO:0000256" key="3">
    <source>
        <dbReference type="ARBA" id="ARBA00022833"/>
    </source>
</evidence>
<reference evidence="7" key="1">
    <citation type="submission" date="2019-08" db="EMBL/GenBank/DDBJ databases">
        <title>The improved chromosome-level genome for the pearl oyster Pinctada fucata martensii using PacBio sequencing and Hi-C.</title>
        <authorList>
            <person name="Zheng Z."/>
        </authorList>
    </citation>
    <scope>NUCLEOTIDE SEQUENCE</scope>
    <source>
        <strain evidence="7">ZZ-2019</strain>
        <tissue evidence="7">Adductor muscle</tissue>
    </source>
</reference>
<dbReference type="InterPro" id="IPR001965">
    <property type="entry name" value="Znf_PHD"/>
</dbReference>
<dbReference type="InterPro" id="IPR019786">
    <property type="entry name" value="Zinc_finger_PHD-type_CS"/>
</dbReference>
<dbReference type="Pfam" id="PF00078">
    <property type="entry name" value="RVT_1"/>
    <property type="match status" value="1"/>
</dbReference>
<feature type="domain" description="Reverse transcriptase" evidence="6">
    <location>
        <begin position="681"/>
        <end position="926"/>
    </location>
</feature>
<sequence length="926" mass="105990">MSQNDEKLLTKSIQNEHHYVLVNKTKIQGCNLEILFQPVNRKLINDIGKQGRQRQDQLGVTLLRCILLCGDVAQNPGPFKYPCTICRKPSKSNQQALQCDFCDLWTHRKCAKLSVTEYEKLGSPDEMYYCHLCINRLPNLNDSFFSDSTTSDANPDTGDGMHSTLVHNDDTNCNYDNPPPSPTPETTDVFCELTKLRKTHPNKLLCAYLNINSIRYKYDSIKDVLQRNIIDLLFLSETKIDDSFVDAQFLVDNYSLWRADRNAHGGGIAAYLRSDIAGDRKKGLEFQHIESIGIEINCNDQKWFIAGLYKPPSMPDSTFTNDFLQTVDKITTKYDNFMFLGDLNFDILDESKNAPILNMNDVFDLTNLIKKPTCFTSIGKPSLVDVILTNRPSFCKKTANFTCGLSDVHNCIACLVDANMNNVEPKWQKCRSFKNFNHENFLADLQGIDFEKIEQTENVSMAYQDFSAQLLDVVNKHAPFKNRKIKQNQAPYFNSELRKAIYKKKMLHNKYQKFPNSINWENYRVQRNYVNKVKRKSMNDYFIEHCSGGPKSKDFWPTISPFISKKGNTHQKDTELCENETLITHQQEICNIFNDFFVNVAKDIGISETEINEDHPSIEAIAKNNDNEMPFHFQPVTTDFVHKQIAKINIWKATGIDTISPKILKLAEPVVLNPLTTLINKSLERSTFPNELKTAQVVPIHKKNSILEKGNYRPVSVLPTISKLFERAIHCQISEYFDKIFNPFLAAFRTGYGCQTTLLKVIEDWKKSLDENKYIAAILMDLSKAFDCLPHDLLLLKMKTYGLSSQALDLIKSYLSDRQQCVKLGNFRSQFEQIYKGVPQGSILGPVLFNIFLNDIFMFVGKSKLYNYADDNTLSASDQNPDNVISALTHDSKNLINWFRLNQMQANPDKFQGIAIGKNLSTQLKV</sequence>
<organism evidence="7 8">
    <name type="scientific">Pinctada imbricata</name>
    <name type="common">Atlantic pearl-oyster</name>
    <name type="synonym">Pinctada martensii</name>
    <dbReference type="NCBI Taxonomy" id="66713"/>
    <lineage>
        <taxon>Eukaryota</taxon>
        <taxon>Metazoa</taxon>
        <taxon>Spiralia</taxon>
        <taxon>Lophotrochozoa</taxon>
        <taxon>Mollusca</taxon>
        <taxon>Bivalvia</taxon>
        <taxon>Autobranchia</taxon>
        <taxon>Pteriomorphia</taxon>
        <taxon>Pterioida</taxon>
        <taxon>Pterioidea</taxon>
        <taxon>Pteriidae</taxon>
        <taxon>Pinctada</taxon>
    </lineage>
</organism>
<dbReference type="PANTHER" id="PTHR47510:SF3">
    <property type="entry name" value="ENDO_EXONUCLEASE_PHOSPHATASE DOMAIN-CONTAINING PROTEIN"/>
    <property type="match status" value="1"/>
</dbReference>
<dbReference type="Proteomes" id="UP001186944">
    <property type="component" value="Unassembled WGS sequence"/>
</dbReference>
<evidence type="ECO:0000313" key="8">
    <source>
        <dbReference type="Proteomes" id="UP001186944"/>
    </source>
</evidence>
<dbReference type="CDD" id="cd01650">
    <property type="entry name" value="RT_nLTR_like"/>
    <property type="match status" value="1"/>
</dbReference>
<dbReference type="SUPFAM" id="SSF57903">
    <property type="entry name" value="FYVE/PHD zinc finger"/>
    <property type="match status" value="1"/>
</dbReference>
<dbReference type="InterPro" id="IPR036691">
    <property type="entry name" value="Endo/exonu/phosph_ase_sf"/>
</dbReference>
<evidence type="ECO:0000259" key="5">
    <source>
        <dbReference type="PROSITE" id="PS50016"/>
    </source>
</evidence>
<evidence type="ECO:0000256" key="4">
    <source>
        <dbReference type="PROSITE-ProRule" id="PRU00146"/>
    </source>
</evidence>
<dbReference type="Gene3D" id="3.30.40.10">
    <property type="entry name" value="Zinc/RING finger domain, C3HC4 (zinc finger)"/>
    <property type="match status" value="1"/>
</dbReference>